<evidence type="ECO:0000256" key="7">
    <source>
        <dbReference type="ARBA" id="ARBA00023006"/>
    </source>
</evidence>
<dbReference type="GO" id="GO:0000422">
    <property type="term" value="P:autophagy of mitochondrion"/>
    <property type="evidence" value="ECO:0007669"/>
    <property type="project" value="TreeGrafter"/>
</dbReference>
<comment type="subcellular location">
    <subcellularLocation>
        <location evidence="1">Endoplasmic reticulum membrane</location>
        <topology evidence="1">Peripheral membrane protein</topology>
    </subcellularLocation>
    <subcellularLocation>
        <location evidence="2">Preautophagosomal structure membrane</location>
        <topology evidence="2">Peripheral membrane protein</topology>
    </subcellularLocation>
</comment>
<accession>A0A7S2SNV2</accession>
<keyword evidence="8" id="KW-0445">Lipid transport</keyword>
<feature type="compositionally biased region" description="Polar residues" evidence="12">
    <location>
        <begin position="1755"/>
        <end position="1787"/>
    </location>
</feature>
<dbReference type="GO" id="GO:0061709">
    <property type="term" value="P:reticulophagy"/>
    <property type="evidence" value="ECO:0007669"/>
    <property type="project" value="TreeGrafter"/>
</dbReference>
<organism evidence="13">
    <name type="scientific">Mucochytrium quahogii</name>
    <dbReference type="NCBI Taxonomy" id="96639"/>
    <lineage>
        <taxon>Eukaryota</taxon>
        <taxon>Sar</taxon>
        <taxon>Stramenopiles</taxon>
        <taxon>Bigyra</taxon>
        <taxon>Labyrinthulomycetes</taxon>
        <taxon>Thraustochytrida</taxon>
        <taxon>Thraustochytriidae</taxon>
        <taxon>Mucochytrium</taxon>
    </lineage>
</organism>
<dbReference type="GO" id="GO:0034727">
    <property type="term" value="P:piecemeal microautophagy of the nucleus"/>
    <property type="evidence" value="ECO:0007669"/>
    <property type="project" value="TreeGrafter"/>
</dbReference>
<feature type="region of interest" description="Disordered" evidence="12">
    <location>
        <begin position="1404"/>
        <end position="1445"/>
    </location>
</feature>
<feature type="region of interest" description="Disordered" evidence="12">
    <location>
        <begin position="120"/>
        <end position="162"/>
    </location>
</feature>
<feature type="compositionally biased region" description="Low complexity" evidence="12">
    <location>
        <begin position="152"/>
        <end position="162"/>
    </location>
</feature>
<dbReference type="GO" id="GO:0000045">
    <property type="term" value="P:autophagosome assembly"/>
    <property type="evidence" value="ECO:0007669"/>
    <property type="project" value="TreeGrafter"/>
</dbReference>
<feature type="compositionally biased region" description="Basic residues" evidence="12">
    <location>
        <begin position="1431"/>
        <end position="1441"/>
    </location>
</feature>
<evidence type="ECO:0000256" key="12">
    <source>
        <dbReference type="SAM" id="MobiDB-lite"/>
    </source>
</evidence>
<dbReference type="GO" id="GO:0043495">
    <property type="term" value="F:protein-membrane adaptor activity"/>
    <property type="evidence" value="ECO:0007669"/>
    <property type="project" value="TreeGrafter"/>
</dbReference>
<evidence type="ECO:0000256" key="3">
    <source>
        <dbReference type="ARBA" id="ARBA00009714"/>
    </source>
</evidence>
<dbReference type="InterPro" id="IPR026849">
    <property type="entry name" value="ATG2"/>
</dbReference>
<dbReference type="GO" id="GO:0006869">
    <property type="term" value="P:lipid transport"/>
    <property type="evidence" value="ECO:0007669"/>
    <property type="project" value="UniProtKB-KW"/>
</dbReference>
<feature type="region of interest" description="Disordered" evidence="12">
    <location>
        <begin position="982"/>
        <end position="1085"/>
    </location>
</feature>
<dbReference type="PANTHER" id="PTHR13190">
    <property type="entry name" value="AUTOPHAGY-RELATED 2, ISOFORM A"/>
    <property type="match status" value="1"/>
</dbReference>
<evidence type="ECO:0000256" key="10">
    <source>
        <dbReference type="ARBA" id="ARBA00024479"/>
    </source>
</evidence>
<dbReference type="GO" id="GO:0032266">
    <property type="term" value="F:phosphatidylinositol-3-phosphate binding"/>
    <property type="evidence" value="ECO:0007669"/>
    <property type="project" value="TreeGrafter"/>
</dbReference>
<evidence type="ECO:0000256" key="5">
    <source>
        <dbReference type="ARBA" id="ARBA00022448"/>
    </source>
</evidence>
<proteinExistence type="inferred from homology"/>
<evidence type="ECO:0000256" key="2">
    <source>
        <dbReference type="ARBA" id="ARBA00004623"/>
    </source>
</evidence>
<dbReference type="PANTHER" id="PTHR13190:SF1">
    <property type="entry name" value="AUTOPHAGY-RELATED 2, ISOFORM A"/>
    <property type="match status" value="1"/>
</dbReference>
<dbReference type="GO" id="GO:0005789">
    <property type="term" value="C:endoplasmic reticulum membrane"/>
    <property type="evidence" value="ECO:0007669"/>
    <property type="project" value="UniProtKB-SubCell"/>
</dbReference>
<feature type="compositionally biased region" description="Acidic residues" evidence="12">
    <location>
        <begin position="138"/>
        <end position="151"/>
    </location>
</feature>
<comment type="similarity">
    <text evidence="3">Belongs to the ATG2 family.</text>
</comment>
<name>A0A7S2SNV2_9STRA</name>
<dbReference type="GO" id="GO:0061723">
    <property type="term" value="P:glycophagy"/>
    <property type="evidence" value="ECO:0007669"/>
    <property type="project" value="TreeGrafter"/>
</dbReference>
<protein>
    <recommendedName>
        <fullName evidence="4">Autophagy-related protein 2</fullName>
    </recommendedName>
</protein>
<dbReference type="EMBL" id="HBHK01025211">
    <property type="protein sequence ID" value="CAD9704692.1"/>
    <property type="molecule type" value="Transcribed_RNA"/>
</dbReference>
<evidence type="ECO:0000256" key="4">
    <source>
        <dbReference type="ARBA" id="ARBA00018070"/>
    </source>
</evidence>
<evidence type="ECO:0000256" key="8">
    <source>
        <dbReference type="ARBA" id="ARBA00023055"/>
    </source>
</evidence>
<evidence type="ECO:0000256" key="1">
    <source>
        <dbReference type="ARBA" id="ARBA00004406"/>
    </source>
</evidence>
<evidence type="ECO:0000256" key="11">
    <source>
        <dbReference type="ARBA" id="ARBA00024615"/>
    </source>
</evidence>
<comment type="catalytic activity">
    <reaction evidence="10">
        <text>a 1,2-diacyl-sn-glycero-3-phospho-L-serine(in) = a 1,2-diacyl-sn-glycero-3-phospho-L-serine(out)</text>
        <dbReference type="Rhea" id="RHEA:38663"/>
        <dbReference type="ChEBI" id="CHEBI:57262"/>
    </reaction>
</comment>
<evidence type="ECO:0000256" key="6">
    <source>
        <dbReference type="ARBA" id="ARBA00022824"/>
    </source>
</evidence>
<sequence>MVVYVVSDQADGGKIVVKVPSISFSDTTENPVGAGVRYKSIDLSEIVISLETMTGIREQFAQISARSNAMLTFVQDACTNVRLTIPWYHVRLYPRTYQFILGILSQFGGDASIAESYADTAYGEEEPEEVQSARGGSDEGDSDFFDADDGLSSDNDNVNDANAGSVHIKESFPSGVKQQTKIQIEILRSQFELVYANNDLANDNDVEQDGWKQVDPMSVHLYNWLRIPERDMTLNLYDMFEALPSESLQQCGDRLVIRMMGTAFRAQVAINAVASFSMGHFCAVEILNESPIPQNDSTGLIHVVMEMESTSSQACCMNFVRKESLVVELAPLLISWDNAMAERMVNYLPEDDKNDPTPRKGTISKDQADDFKIDVLSSKAIVVIRVPRSFQDKSWWKREALLLDMTNVDAKTGQHHSSSFSPHGGEFYANVENLRKFVWSTVVDFEYARACIAPVSQGILKWGLAENQLWALTIGASANASAREVVLPRLSMCFRKPIGLPSQIEKVLRDSLRIAKQCRRAFKNRVHQRECQDSSDPAGDHGLEKDREPPVHTILETVLTHGFATADSSVRLCCPSATMKLDRVQYHSMNAMLQLIVGTIPSFTRPAQQKLAEDQTTPNSPDGDFAEVPSFWTLDKVGVIPDLGEDEQIAGVVSPRKAATFFFQMESNEGRVEIIDKEDTEYLFDYYGLQISLVDAKTLIESLDVTLCELSIQNDPPTQIPRPVFYSTKWGRNINSPPLVQLYIDSMASTDLDTTVMSMCVENMTLRYDPRSTWFFDLVQFLGSSPPPGAILLCDDTVTPTKSVDKDNTRNVVYTEFTVEFFDCLVEYRPVCLDESTLERSGLFLAVGLLRMSSNIATPAVTDQSYHLTARDISLYITNDPPEYSIRDHMCTSMETSSREQWTVYSSLDDYAGCMLYAKTASLNILELFIRVRFDADESSECQLEAPMYDFEVSVPNLALYTCMDSLGTLADICATMAAELSSQAATNPGDTRETPKPTINEMRTGAHMNTMIPDKQPDDEVCSSPPASQEEEDTSLQVDQNTDPQRSIVNSNDSKCSSAASCTSSDDEASLVPDVDAPDDTKTASELRKQMEKDFEDMCNTPDDQKSASQLRASYLDSVIPDDQLSGPQLRSRHQAHGMLDDAHGVCVEDGFYAVEEDTHANVESLGKYEKGEASGTWFNIDDNLQPSPKAELVDLRQYPGFGTIDAGNEDAGEETLKPGLLIWGDEDTEEIELEELNYSAQAGQSKYDSDTETTADEDIGEMQVREDSLRSRDECARARREFDSLCRKEFPAVDSIQEIVVASPKNNVSTEPSSEPTARWFSQSDVRIYPHYMGIPYEAGPGSHVPPPEALAARMDDSDRHSFRKRRGHSRFVLRDLTLQWYLFGGCDWNVTAVALEQQGTSISQDPQKSEPAFSSRHSKQKSPESRGPPRRTRHKGARRQNDKSIEIILSHASALVDCADTASGPLEENEIIQSAAIAVRDFWVTDHIQSSEINQMICEWVSERQHPRITGSSMVRLAFDRVENGRLPCKYLVRAALLPLKANIDQDALEFLLEFLSIPTEPEGKGVVDEEPETDDDDIVIVEHSQWNFHSVDIRSCKIRVDYRPKRVDLSGLVDGDRLALVNLFAYEGLEVALRRIELRDIRCWNELTHRIQQSWSTDIARQRHKCLAGVSFPPINTMASLGSGLTDLVMIPLDQYQKDGRIVHGVRRGTASFVRTVAIQALGTFSKAAMTAQTLLEHARDVLSPLPSGTEMRQQQQLYPLSSSGLQQRPTASGMSLGTESTESSARNALISQPKDIHEGLERGADSFTREVKRAAYVLVALPYNELQHTGPTAAVKSVLRGVPIAVIRPLIGATEAMSATLLGLRNSVDPDGHVEACQKYKQPK</sequence>
<evidence type="ECO:0000313" key="13">
    <source>
        <dbReference type="EMBL" id="CAD9704692.1"/>
    </source>
</evidence>
<keyword evidence="5" id="KW-0813">Transport</keyword>
<comment type="catalytic activity">
    <reaction evidence="11">
        <text>a 1,2-diacyl-sn-glycero-3-phosphoethanolamine(in) = a 1,2-diacyl-sn-glycero-3-phosphoethanolamine(out)</text>
        <dbReference type="Rhea" id="RHEA:38895"/>
        <dbReference type="ChEBI" id="CHEBI:64612"/>
    </reaction>
</comment>
<dbReference type="Pfam" id="PF13329">
    <property type="entry name" value="ATG2_CAD"/>
    <property type="match status" value="1"/>
</dbReference>
<feature type="compositionally biased region" description="Polar residues" evidence="12">
    <location>
        <begin position="1036"/>
        <end position="1053"/>
    </location>
</feature>
<gene>
    <name evidence="13" type="ORF">QSP1433_LOCUS15886</name>
</gene>
<evidence type="ECO:0000256" key="9">
    <source>
        <dbReference type="ARBA" id="ARBA00023136"/>
    </source>
</evidence>
<keyword evidence="7" id="KW-0072">Autophagy</keyword>
<dbReference type="GO" id="GO:0034045">
    <property type="term" value="C:phagophore assembly site membrane"/>
    <property type="evidence" value="ECO:0007669"/>
    <property type="project" value="UniProtKB-SubCell"/>
</dbReference>
<dbReference type="GO" id="GO:0061908">
    <property type="term" value="C:phagophore"/>
    <property type="evidence" value="ECO:0007669"/>
    <property type="project" value="TreeGrafter"/>
</dbReference>
<feature type="region of interest" description="Disordered" evidence="12">
    <location>
        <begin position="1750"/>
        <end position="1787"/>
    </location>
</feature>
<reference evidence="13" key="1">
    <citation type="submission" date="2021-01" db="EMBL/GenBank/DDBJ databases">
        <authorList>
            <person name="Corre E."/>
            <person name="Pelletier E."/>
            <person name="Niang G."/>
            <person name="Scheremetjew M."/>
            <person name="Finn R."/>
            <person name="Kale V."/>
            <person name="Holt S."/>
            <person name="Cochrane G."/>
            <person name="Meng A."/>
            <person name="Brown T."/>
            <person name="Cohen L."/>
        </authorList>
    </citation>
    <scope>NUCLEOTIDE SEQUENCE</scope>
    <source>
        <strain evidence="13">NY070348D</strain>
    </source>
</reference>
<feature type="compositionally biased region" description="Low complexity" evidence="12">
    <location>
        <begin position="1054"/>
        <end position="1065"/>
    </location>
</feature>
<keyword evidence="6" id="KW-0256">Endoplasmic reticulum</keyword>
<keyword evidence="9" id="KW-0472">Membrane</keyword>